<dbReference type="Proteomes" id="UP000229884">
    <property type="component" value="Unassembled WGS sequence"/>
</dbReference>
<proteinExistence type="predicted"/>
<dbReference type="AlphaFoldDB" id="A0A2M8TPV5"/>
<dbReference type="EMBL" id="PENG01000003">
    <property type="protein sequence ID" value="PJI25966.1"/>
    <property type="molecule type" value="Genomic_DNA"/>
</dbReference>
<comment type="caution">
    <text evidence="1">The sequence shown here is derived from an EMBL/GenBank/DDBJ whole genome shotgun (WGS) entry which is preliminary data.</text>
</comment>
<protein>
    <recommendedName>
        <fullName evidence="3">DUF2158 domain-containing protein</fullName>
    </recommendedName>
</protein>
<evidence type="ECO:0000313" key="1">
    <source>
        <dbReference type="EMBL" id="PJI25966.1"/>
    </source>
</evidence>
<reference evidence="1 2" key="1">
    <citation type="submission" date="2017-11" db="EMBL/GenBank/DDBJ databases">
        <title>Genome sequencing of Prevotella intermedia KCOM 2832.</title>
        <authorList>
            <person name="Kook J.-K."/>
            <person name="Park S.-N."/>
            <person name="Lim Y.K."/>
        </authorList>
    </citation>
    <scope>NUCLEOTIDE SEQUENCE [LARGE SCALE GENOMIC DNA]</scope>
    <source>
        <strain evidence="1 2">KCOM 2832</strain>
    </source>
</reference>
<accession>A0A2M8TPV5</accession>
<organism evidence="1 2">
    <name type="scientific">Prevotella intermedia</name>
    <dbReference type="NCBI Taxonomy" id="28131"/>
    <lineage>
        <taxon>Bacteria</taxon>
        <taxon>Pseudomonadati</taxon>
        <taxon>Bacteroidota</taxon>
        <taxon>Bacteroidia</taxon>
        <taxon>Bacteroidales</taxon>
        <taxon>Prevotellaceae</taxon>
        <taxon>Prevotella</taxon>
    </lineage>
</organism>
<evidence type="ECO:0000313" key="2">
    <source>
        <dbReference type="Proteomes" id="UP000229884"/>
    </source>
</evidence>
<sequence>MKINELHIGDTVCQKDDRFPMVVVGLHSTLDELSKGQGDVYLDFEGNEGDMWEASVEDLELVKEI</sequence>
<gene>
    <name evidence="1" type="ORF">CTM58_13130</name>
</gene>
<evidence type="ECO:0008006" key="3">
    <source>
        <dbReference type="Google" id="ProtNLM"/>
    </source>
</evidence>
<name>A0A2M8TPV5_PREIN</name>